<gene>
    <name evidence="2" type="ORF">KOW79_016962</name>
</gene>
<name>A0A9D3SI15_9TELE</name>
<dbReference type="OrthoDB" id="8942576at2759"/>
<reference evidence="2 3" key="1">
    <citation type="submission" date="2021-06" db="EMBL/GenBank/DDBJ databases">
        <title>Chromosome-level genome assembly of the red-tail catfish (Hemibagrus wyckioides).</title>
        <authorList>
            <person name="Shao F."/>
        </authorList>
    </citation>
    <scope>NUCLEOTIDE SEQUENCE [LARGE SCALE GENOMIC DNA]</scope>
    <source>
        <strain evidence="2">EC202008001</strain>
        <tissue evidence="2">Blood</tissue>
    </source>
</reference>
<dbReference type="Proteomes" id="UP000824219">
    <property type="component" value="Linkage Group LG20"/>
</dbReference>
<dbReference type="Gene3D" id="2.60.120.330">
    <property type="entry name" value="B-lactam Antibiotic, Isopenicillin N Synthase, Chain"/>
    <property type="match status" value="1"/>
</dbReference>
<evidence type="ECO:0000313" key="3">
    <source>
        <dbReference type="Proteomes" id="UP000824219"/>
    </source>
</evidence>
<dbReference type="AlphaFoldDB" id="A0A9D3SI15"/>
<evidence type="ECO:0000259" key="1">
    <source>
        <dbReference type="Pfam" id="PF14226"/>
    </source>
</evidence>
<dbReference type="InterPro" id="IPR027443">
    <property type="entry name" value="IPNS-like_sf"/>
</dbReference>
<dbReference type="Pfam" id="PF14226">
    <property type="entry name" value="DIOX_N"/>
    <property type="match status" value="1"/>
</dbReference>
<dbReference type="SUPFAM" id="SSF51197">
    <property type="entry name" value="Clavaminate synthase-like"/>
    <property type="match status" value="1"/>
</dbReference>
<comment type="caution">
    <text evidence="2">The sequence shown here is derived from an EMBL/GenBank/DDBJ whole genome shotgun (WGS) entry which is preliminary data.</text>
</comment>
<dbReference type="InterPro" id="IPR026992">
    <property type="entry name" value="DIOX_N"/>
</dbReference>
<accession>A0A9D3SI15</accession>
<evidence type="ECO:0000313" key="2">
    <source>
        <dbReference type="EMBL" id="KAG7319819.1"/>
    </source>
</evidence>
<feature type="domain" description="Non-haem dioxygenase N-terminal" evidence="1">
    <location>
        <begin position="15"/>
        <end position="103"/>
    </location>
</feature>
<sequence length="105" mass="12016">MLMVNSVIAPSVEFIPVVDFDVYKLGTSDVADKNLQELGKEIRKAFTEVGFVYLKNTGIDQKEVDRVMDISKKFFLLPEEQKRLFSRAIYANSANYGWVSSETER</sequence>
<protein>
    <recommendedName>
        <fullName evidence="1">Non-haem dioxygenase N-terminal domain-containing protein</fullName>
    </recommendedName>
</protein>
<dbReference type="EMBL" id="JAHKSW010000020">
    <property type="protein sequence ID" value="KAG7319819.1"/>
    <property type="molecule type" value="Genomic_DNA"/>
</dbReference>
<organism evidence="2 3">
    <name type="scientific">Hemibagrus wyckioides</name>
    <dbReference type="NCBI Taxonomy" id="337641"/>
    <lineage>
        <taxon>Eukaryota</taxon>
        <taxon>Metazoa</taxon>
        <taxon>Chordata</taxon>
        <taxon>Craniata</taxon>
        <taxon>Vertebrata</taxon>
        <taxon>Euteleostomi</taxon>
        <taxon>Actinopterygii</taxon>
        <taxon>Neopterygii</taxon>
        <taxon>Teleostei</taxon>
        <taxon>Ostariophysi</taxon>
        <taxon>Siluriformes</taxon>
        <taxon>Bagridae</taxon>
        <taxon>Hemibagrus</taxon>
    </lineage>
</organism>
<proteinExistence type="predicted"/>
<keyword evidence="3" id="KW-1185">Reference proteome</keyword>